<dbReference type="Proteomes" id="UP000294257">
    <property type="component" value="Unassembled WGS sequence"/>
</dbReference>
<dbReference type="PANTHER" id="PTHR43441">
    <property type="entry name" value="RIBOSOMAL-PROTEIN-SERINE ACETYLTRANSFERASE"/>
    <property type="match status" value="1"/>
</dbReference>
<dbReference type="GO" id="GO:0005737">
    <property type="term" value="C:cytoplasm"/>
    <property type="evidence" value="ECO:0007669"/>
    <property type="project" value="TreeGrafter"/>
</dbReference>
<proteinExistence type="predicted"/>
<evidence type="ECO:0000313" key="3">
    <source>
        <dbReference type="Proteomes" id="UP000294257"/>
    </source>
</evidence>
<dbReference type="PANTHER" id="PTHR43441:SF3">
    <property type="entry name" value="ACETYLTRANSFERASE"/>
    <property type="match status" value="1"/>
</dbReference>
<dbReference type="InterPro" id="IPR051908">
    <property type="entry name" value="Ribosomal_N-acetyltransferase"/>
</dbReference>
<dbReference type="Pfam" id="PF13302">
    <property type="entry name" value="Acetyltransf_3"/>
    <property type="match status" value="1"/>
</dbReference>
<dbReference type="PROSITE" id="PS51186">
    <property type="entry name" value="GNAT"/>
    <property type="match status" value="1"/>
</dbReference>
<dbReference type="Gene3D" id="3.40.630.30">
    <property type="match status" value="1"/>
</dbReference>
<organism evidence="2 3">
    <name type="scientific">Herbihabitans rhizosphaerae</name>
    <dbReference type="NCBI Taxonomy" id="1872711"/>
    <lineage>
        <taxon>Bacteria</taxon>
        <taxon>Bacillati</taxon>
        <taxon>Actinomycetota</taxon>
        <taxon>Actinomycetes</taxon>
        <taxon>Pseudonocardiales</taxon>
        <taxon>Pseudonocardiaceae</taxon>
        <taxon>Herbihabitans</taxon>
    </lineage>
</organism>
<name>A0A4Q7KZZ8_9PSEU</name>
<gene>
    <name evidence="2" type="ORF">EV193_103645</name>
</gene>
<dbReference type="GO" id="GO:1990189">
    <property type="term" value="F:protein N-terminal-serine acetyltransferase activity"/>
    <property type="evidence" value="ECO:0007669"/>
    <property type="project" value="TreeGrafter"/>
</dbReference>
<feature type="domain" description="N-acetyltransferase" evidence="1">
    <location>
        <begin position="6"/>
        <end position="171"/>
    </location>
</feature>
<sequence>MTDGVVTLRRWRAGDADLALRIVLESMDHLRPWMVWAEGYDARAAAEFVATCERNWTSGQTFDYQIVVSDVVVGCASLMRRGDPRGMETGYWLHPAHTGHGYATTAAKALTDEAFRLSTVDSVEIVHEIENHPSEAVPRRLGFTRIGEAKMATPPPVSKDGIGVVWRLERVTAA</sequence>
<keyword evidence="3" id="KW-1185">Reference proteome</keyword>
<dbReference type="InterPro" id="IPR016181">
    <property type="entry name" value="Acyl_CoA_acyltransferase"/>
</dbReference>
<dbReference type="InterPro" id="IPR000182">
    <property type="entry name" value="GNAT_dom"/>
</dbReference>
<evidence type="ECO:0000313" key="2">
    <source>
        <dbReference type="EMBL" id="RZS41322.1"/>
    </source>
</evidence>
<comment type="caution">
    <text evidence="2">The sequence shown here is derived from an EMBL/GenBank/DDBJ whole genome shotgun (WGS) entry which is preliminary data.</text>
</comment>
<dbReference type="GO" id="GO:0008999">
    <property type="term" value="F:protein-N-terminal-alanine acetyltransferase activity"/>
    <property type="evidence" value="ECO:0007669"/>
    <property type="project" value="TreeGrafter"/>
</dbReference>
<accession>A0A4Q7KZZ8</accession>
<reference evidence="2 3" key="1">
    <citation type="submission" date="2019-02" db="EMBL/GenBank/DDBJ databases">
        <title>Genomic Encyclopedia of Type Strains, Phase IV (KMG-IV): sequencing the most valuable type-strain genomes for metagenomic binning, comparative biology and taxonomic classification.</title>
        <authorList>
            <person name="Goeker M."/>
        </authorList>
    </citation>
    <scope>NUCLEOTIDE SEQUENCE [LARGE SCALE GENOMIC DNA]</scope>
    <source>
        <strain evidence="2 3">DSM 101727</strain>
    </source>
</reference>
<dbReference type="AlphaFoldDB" id="A0A4Q7KZZ8"/>
<dbReference type="SUPFAM" id="SSF55729">
    <property type="entry name" value="Acyl-CoA N-acyltransferases (Nat)"/>
    <property type="match status" value="1"/>
</dbReference>
<keyword evidence="2" id="KW-0808">Transferase</keyword>
<evidence type="ECO:0000259" key="1">
    <source>
        <dbReference type="PROSITE" id="PS51186"/>
    </source>
</evidence>
<dbReference type="EMBL" id="SGWQ01000003">
    <property type="protein sequence ID" value="RZS41322.1"/>
    <property type="molecule type" value="Genomic_DNA"/>
</dbReference>
<protein>
    <submittedName>
        <fullName evidence="2">RimJ/RimL family protein N-acetyltransferase</fullName>
    </submittedName>
</protein>